<evidence type="ECO:0000256" key="1">
    <source>
        <dbReference type="SAM" id="Phobius"/>
    </source>
</evidence>
<dbReference type="Pfam" id="PF17921">
    <property type="entry name" value="Integrase_H2C2"/>
    <property type="match status" value="1"/>
</dbReference>
<evidence type="ECO:0000313" key="3">
    <source>
        <dbReference type="EMBL" id="GFY36057.1"/>
    </source>
</evidence>
<dbReference type="Gene3D" id="1.10.340.70">
    <property type="match status" value="1"/>
</dbReference>
<protein>
    <recommendedName>
        <fullName evidence="2">Integrase catalytic domain-containing protein</fullName>
    </recommendedName>
</protein>
<dbReference type="InterPro" id="IPR008042">
    <property type="entry name" value="Retrotrans_Pao"/>
</dbReference>
<dbReference type="Pfam" id="PF18701">
    <property type="entry name" value="DUF5641"/>
    <property type="match status" value="1"/>
</dbReference>
<dbReference type="AlphaFoldDB" id="A0A8X6WKA0"/>
<reference evidence="3" key="1">
    <citation type="submission" date="2020-08" db="EMBL/GenBank/DDBJ databases">
        <title>Multicomponent nature underlies the extraordinary mechanical properties of spider dragline silk.</title>
        <authorList>
            <person name="Kono N."/>
            <person name="Nakamura H."/>
            <person name="Mori M."/>
            <person name="Yoshida Y."/>
            <person name="Ohtoshi R."/>
            <person name="Malay A.D."/>
            <person name="Moran D.A.P."/>
            <person name="Tomita M."/>
            <person name="Numata K."/>
            <person name="Arakawa K."/>
        </authorList>
    </citation>
    <scope>NUCLEOTIDE SEQUENCE</scope>
</reference>
<evidence type="ECO:0000259" key="2">
    <source>
        <dbReference type="PROSITE" id="PS50994"/>
    </source>
</evidence>
<feature type="domain" description="Integrase catalytic" evidence="2">
    <location>
        <begin position="260"/>
        <end position="459"/>
    </location>
</feature>
<keyword evidence="1" id="KW-0812">Transmembrane</keyword>
<dbReference type="PROSITE" id="PS50994">
    <property type="entry name" value="INTEGRASE"/>
    <property type="match status" value="1"/>
</dbReference>
<dbReference type="InterPro" id="IPR001584">
    <property type="entry name" value="Integrase_cat-core"/>
</dbReference>
<proteinExistence type="predicted"/>
<keyword evidence="4" id="KW-1185">Reference proteome</keyword>
<name>A0A8X6WKA0_TRICX</name>
<dbReference type="Gene3D" id="3.30.420.10">
    <property type="entry name" value="Ribonuclease H-like superfamily/Ribonuclease H"/>
    <property type="match status" value="1"/>
</dbReference>
<dbReference type="SUPFAM" id="SSF53098">
    <property type="entry name" value="Ribonuclease H-like"/>
    <property type="match status" value="1"/>
</dbReference>
<dbReference type="GO" id="GO:0015074">
    <property type="term" value="P:DNA integration"/>
    <property type="evidence" value="ECO:0007669"/>
    <property type="project" value="InterPro"/>
</dbReference>
<gene>
    <name evidence="3" type="primary">AVEN_98431_1</name>
    <name evidence="3" type="ORF">TNCV_4844291</name>
</gene>
<dbReference type="GO" id="GO:0003676">
    <property type="term" value="F:nucleic acid binding"/>
    <property type="evidence" value="ECO:0007669"/>
    <property type="project" value="InterPro"/>
</dbReference>
<accession>A0A8X6WKA0</accession>
<dbReference type="EMBL" id="BMAU01021435">
    <property type="protein sequence ID" value="GFY36057.1"/>
    <property type="molecule type" value="Genomic_DNA"/>
</dbReference>
<dbReference type="InterPro" id="IPR040676">
    <property type="entry name" value="DUF5641"/>
</dbReference>
<comment type="caution">
    <text evidence="3">The sequence shown here is derived from an EMBL/GenBank/DDBJ whole genome shotgun (WGS) entry which is preliminary data.</text>
</comment>
<dbReference type="InterPro" id="IPR012337">
    <property type="entry name" value="RNaseH-like_sf"/>
</dbReference>
<dbReference type="Proteomes" id="UP000887159">
    <property type="component" value="Unassembled WGS sequence"/>
</dbReference>
<dbReference type="Pfam" id="PF05380">
    <property type="entry name" value="Peptidase_A17"/>
    <property type="match status" value="1"/>
</dbReference>
<dbReference type="PANTHER" id="PTHR47331">
    <property type="entry name" value="PHD-TYPE DOMAIN-CONTAINING PROTEIN"/>
    <property type="match status" value="1"/>
</dbReference>
<dbReference type="InterPro" id="IPR041588">
    <property type="entry name" value="Integrase_H2C2"/>
</dbReference>
<feature type="transmembrane region" description="Helical" evidence="1">
    <location>
        <begin position="14"/>
        <end position="35"/>
    </location>
</feature>
<dbReference type="InterPro" id="IPR036397">
    <property type="entry name" value="RNaseH_sf"/>
</dbReference>
<organism evidence="3 4">
    <name type="scientific">Trichonephila clavipes</name>
    <name type="common">Golden silk orbweaver</name>
    <name type="synonym">Nephila clavipes</name>
    <dbReference type="NCBI Taxonomy" id="2585209"/>
    <lineage>
        <taxon>Eukaryota</taxon>
        <taxon>Metazoa</taxon>
        <taxon>Ecdysozoa</taxon>
        <taxon>Arthropoda</taxon>
        <taxon>Chelicerata</taxon>
        <taxon>Arachnida</taxon>
        <taxon>Araneae</taxon>
        <taxon>Araneomorphae</taxon>
        <taxon>Entelegynae</taxon>
        <taxon>Araneoidea</taxon>
        <taxon>Nephilidae</taxon>
        <taxon>Trichonephila</taxon>
    </lineage>
</organism>
<keyword evidence="1" id="KW-0472">Membrane</keyword>
<evidence type="ECO:0000313" key="4">
    <source>
        <dbReference type="Proteomes" id="UP000887159"/>
    </source>
</evidence>
<sequence length="573" mass="64556">MITSKTRVAPVKSITLPILELLAALLLSELFVVVLESLRKVIQIDKSFLFSDSQIVLDWLKSSPSRWKIFVANRTSRIQKMTSEASWHHVKSQENPADCASRALCKRYIKNCRSSRVTGVLTSKEVDDATKIVIQTVQESQFHSEIQLLNKKHPLPNSSKLLPLGIFLDTDGIIKVGGRLKNSSLSPIQKHPILLPKSHHLTNLVIQHFHHINLHSGPQLTLCCIRQKFWIPSGRGVVGRLLSKCQTCFRFKAKSGEKLMGNLPANRLSAGRAFLNVGIDFGGPFITKPNVSRSKVKLKSYLALFICMATKAVHLEVVSDLSADAFLAAFRRFISRRGKPTNMFSDNATNFKGASLYSKEQLKLIKSVEVQNFVTQESITWHFILPTAAHIGGLWEAGIKSTKQLLIKTMKSAVLNFEELVTLVTQIEACLNSMPLTPLSNDPQDLQPLTPGHFLIGAPMASFPDVVPSQPACLKKRWNLIQHLRSQFWRRWHLEYLNQLQQRTKRNKPKRNLKVNDMVLVKEDNLPPLQWSLGRVAQVFPGDDGAVRVVDVKTQRGQFRRPITKCCLLPTED</sequence>
<dbReference type="PANTHER" id="PTHR47331:SF1">
    <property type="entry name" value="GAG-LIKE PROTEIN"/>
    <property type="match status" value="1"/>
</dbReference>
<keyword evidence="1" id="KW-1133">Transmembrane helix</keyword>